<name>A0A0G3SQD3_SERMA</name>
<dbReference type="GO" id="GO:0009401">
    <property type="term" value="P:phosphoenolpyruvate-dependent sugar phosphotransferase system"/>
    <property type="evidence" value="ECO:0007669"/>
    <property type="project" value="UniProtKB-KW"/>
</dbReference>
<gene>
    <name evidence="10" type="ORF">AN695_0218730</name>
    <name evidence="9" type="ORF">DKC05_19880</name>
    <name evidence="12" type="ORF">DMW51_21950</name>
    <name evidence="11" type="ORF">MC70_018885</name>
</gene>
<dbReference type="InterPro" id="IPR004701">
    <property type="entry name" value="PTS_EIIA_man-typ"/>
</dbReference>
<evidence type="ECO:0000313" key="16">
    <source>
        <dbReference type="Proteomes" id="UP000247823"/>
    </source>
</evidence>
<dbReference type="PANTHER" id="PTHR33799">
    <property type="entry name" value="PTS PERMEASE-RELATED-RELATED"/>
    <property type="match status" value="1"/>
</dbReference>
<keyword evidence="16" id="KW-1185">Reference proteome</keyword>
<sequence>MPGIVITGHGGFATGLLQAVEQVVGPQPHCAAVDFPEQMSTAQLNDALRSALAAVAQPDGVVFLTDMLGGSPFRSACELADAQGDCEVLTGVNMQLAAEMMLERDGLSLDEFREVALACGKRGLTSLWHERRRVKCEDVQTDGI</sequence>
<organism evidence="10 14">
    <name type="scientific">Serratia marcescens</name>
    <dbReference type="NCBI Taxonomy" id="615"/>
    <lineage>
        <taxon>Bacteria</taxon>
        <taxon>Pseudomonadati</taxon>
        <taxon>Pseudomonadota</taxon>
        <taxon>Gammaproteobacteria</taxon>
        <taxon>Enterobacterales</taxon>
        <taxon>Yersiniaceae</taxon>
        <taxon>Serratia</taxon>
    </lineage>
</organism>
<comment type="subcellular location">
    <subcellularLocation>
        <location evidence="1">Cytoplasm</location>
    </subcellularLocation>
</comment>
<evidence type="ECO:0000313" key="9">
    <source>
        <dbReference type="EMBL" id="AWL69748.1"/>
    </source>
</evidence>
<dbReference type="CDD" id="cd00006">
    <property type="entry name" value="PTS_IIA_man"/>
    <property type="match status" value="1"/>
</dbReference>
<dbReference type="InterPro" id="IPR051471">
    <property type="entry name" value="Bacterial_PTS_sugar_comp"/>
</dbReference>
<proteinExistence type="predicted"/>
<evidence type="ECO:0000313" key="10">
    <source>
        <dbReference type="EMBL" id="OCO83845.1"/>
    </source>
</evidence>
<evidence type="ECO:0000256" key="7">
    <source>
        <dbReference type="ARBA" id="ARBA00022777"/>
    </source>
</evidence>
<dbReference type="SUPFAM" id="SSF53062">
    <property type="entry name" value="PTS system fructose IIA component-like"/>
    <property type="match status" value="1"/>
</dbReference>
<evidence type="ECO:0000313" key="11">
    <source>
        <dbReference type="EMBL" id="PNO64334.1"/>
    </source>
</evidence>
<evidence type="ECO:0000313" key="12">
    <source>
        <dbReference type="EMBL" id="PYA59094.1"/>
    </source>
</evidence>
<protein>
    <submittedName>
        <fullName evidence="10">PTS N-acetylgalactosamine transporter subunit IIA</fullName>
    </submittedName>
</protein>
<reference evidence="12" key="8">
    <citation type="submission" date="2018-06" db="EMBL/GenBank/DDBJ databases">
        <authorList>
            <person name="Martins R.C."/>
            <person name="Perdigao-Neto L.V."/>
            <person name="Costa S.F."/>
            <person name="Levin A.S.S."/>
        </authorList>
    </citation>
    <scope>NUCLEOTIDE SEQUENCE</scope>
    <source>
        <strain evidence="12">1283</strain>
    </source>
</reference>
<accession>A0A0G3SQD3</accession>
<keyword evidence="6" id="KW-0598">Phosphotransferase system</keyword>
<dbReference type="Proteomes" id="UP000050489">
    <property type="component" value="Unassembled WGS sequence"/>
</dbReference>
<dbReference type="EMBL" id="QJQB01000501">
    <property type="protein sequence ID" value="PYA59094.1"/>
    <property type="molecule type" value="Genomic_DNA"/>
</dbReference>
<dbReference type="InterPro" id="IPR036662">
    <property type="entry name" value="PTS_EIIA_man-typ_sf"/>
</dbReference>
<evidence type="ECO:0000256" key="4">
    <source>
        <dbReference type="ARBA" id="ARBA00022597"/>
    </source>
</evidence>
<dbReference type="RefSeq" id="WP_033635782.1">
    <property type="nucleotide sequence ID" value="NZ_BRPU01000021.1"/>
</dbReference>
<keyword evidence="2" id="KW-0813">Transport</keyword>
<dbReference type="AlphaFoldDB" id="A0A0G3SQD3"/>
<dbReference type="EMBL" id="JTBC02000011">
    <property type="protein sequence ID" value="PNO64334.1"/>
    <property type="molecule type" value="Genomic_DNA"/>
</dbReference>
<dbReference type="Proteomes" id="UP000245399">
    <property type="component" value="Chromosome"/>
</dbReference>
<dbReference type="GO" id="GO:0005737">
    <property type="term" value="C:cytoplasm"/>
    <property type="evidence" value="ECO:0007669"/>
    <property type="project" value="UniProtKB-SubCell"/>
</dbReference>
<evidence type="ECO:0000259" key="8">
    <source>
        <dbReference type="PROSITE" id="PS51096"/>
    </source>
</evidence>
<dbReference type="EMBL" id="CP029449">
    <property type="protein sequence ID" value="AWL69748.1"/>
    <property type="molecule type" value="Genomic_DNA"/>
</dbReference>
<feature type="domain" description="PTS EIIA type-4" evidence="8">
    <location>
        <begin position="1"/>
        <end position="124"/>
    </location>
</feature>
<dbReference type="NCBIfam" id="NF040761">
    <property type="entry name" value="AgaF"/>
    <property type="match status" value="1"/>
</dbReference>
<dbReference type="EMBL" id="LJEX02000102">
    <property type="protein sequence ID" value="OCO83845.1"/>
    <property type="molecule type" value="Genomic_DNA"/>
</dbReference>
<reference evidence="9 15" key="5">
    <citation type="submission" date="2018-05" db="EMBL/GenBank/DDBJ databases">
        <title>Klebsiella quasipneumonaiae provides a window into carbapenemase gene transfer, plasmid rearrangements and nosocomial acquisition from the hospital environment.</title>
        <authorList>
            <person name="Mathers A.J."/>
            <person name="Vegesana K."/>
            <person name="Stoesser N."/>
            <person name="Crook D."/>
            <person name="Vaughan A."/>
            <person name="Barry K."/>
            <person name="Parikh H."/>
            <person name="Sebra R."/>
            <person name="Kotay S."/>
            <person name="Walker A.S."/>
            <person name="Sheppard A.E."/>
        </authorList>
    </citation>
    <scope>NUCLEOTIDE SEQUENCE [LARGE SCALE GENOMIC DNA]</scope>
    <source>
        <strain evidence="9 15">CAV1761</strain>
    </source>
</reference>
<evidence type="ECO:0000256" key="5">
    <source>
        <dbReference type="ARBA" id="ARBA00022679"/>
    </source>
</evidence>
<dbReference type="GO" id="GO:0016020">
    <property type="term" value="C:membrane"/>
    <property type="evidence" value="ECO:0007669"/>
    <property type="project" value="InterPro"/>
</dbReference>
<dbReference type="GO" id="GO:0016301">
    <property type="term" value="F:kinase activity"/>
    <property type="evidence" value="ECO:0007669"/>
    <property type="project" value="UniProtKB-KW"/>
</dbReference>
<keyword evidence="4" id="KW-0762">Sugar transport</keyword>
<keyword evidence="5" id="KW-0808">Transferase</keyword>
<dbReference type="Pfam" id="PF03610">
    <property type="entry name" value="EIIA-man"/>
    <property type="match status" value="1"/>
</dbReference>
<reference evidence="16" key="7">
    <citation type="submission" date="2018-06" db="EMBL/GenBank/DDBJ databases">
        <title>Serratia marcescens genome sequencing and assembly.</title>
        <authorList>
            <person name="Martins R.C."/>
            <person name="Perdigao-Neto L.V."/>
            <person name="Costa S.F."/>
            <person name="Levin A.S.S."/>
        </authorList>
    </citation>
    <scope>NUCLEOTIDE SEQUENCE [LARGE SCALE GENOMIC DNA]</scope>
    <source>
        <strain evidence="16">1283</strain>
    </source>
</reference>
<keyword evidence="3" id="KW-0963">Cytoplasm</keyword>
<reference evidence="10" key="2">
    <citation type="journal article" date="2017" name="PLoS ONE">
        <title>Genomic and phenotypic characterisation of fluoroquinolone resistance mechanisms in Enterobacteriaceae in Durban, South Africa.</title>
        <authorList>
            <person name="Osei Sekyere J."/>
            <person name="Amoako D.G."/>
        </authorList>
    </citation>
    <scope>NUCLEOTIDE SEQUENCE</scope>
    <source>
        <strain evidence="10">945174350</strain>
    </source>
</reference>
<evidence type="ECO:0000256" key="2">
    <source>
        <dbReference type="ARBA" id="ARBA00022448"/>
    </source>
</evidence>
<evidence type="ECO:0000256" key="3">
    <source>
        <dbReference type="ARBA" id="ARBA00022490"/>
    </source>
</evidence>
<evidence type="ECO:0000313" key="14">
    <source>
        <dbReference type="Proteomes" id="UP000050489"/>
    </source>
</evidence>
<evidence type="ECO:0000256" key="6">
    <source>
        <dbReference type="ARBA" id="ARBA00022683"/>
    </source>
</evidence>
<dbReference type="Gene3D" id="3.40.50.510">
    <property type="entry name" value="Phosphotransferase system, mannose-type IIA component"/>
    <property type="match status" value="1"/>
</dbReference>
<evidence type="ECO:0000313" key="15">
    <source>
        <dbReference type="Proteomes" id="UP000245399"/>
    </source>
</evidence>
<keyword evidence="7" id="KW-0418">Kinase</keyword>
<dbReference type="PANTHER" id="PTHR33799:SF1">
    <property type="entry name" value="PTS SYSTEM MANNOSE-SPECIFIC EIIAB COMPONENT-RELATED"/>
    <property type="match status" value="1"/>
</dbReference>
<reference evidence="12 16" key="6">
    <citation type="submission" date="2018-06" db="EMBL/GenBank/DDBJ databases">
        <title>Serratia marcescens genome sequencing and assembly.</title>
        <authorList>
            <person name="Martins R.C.R."/>
            <person name="Perdigao-Neto L.V."/>
            <person name="Costa S.F."/>
            <person name="Levin A.S.S."/>
        </authorList>
    </citation>
    <scope>NUCLEOTIDE SEQUENCE [LARGE SCALE GENOMIC DNA]</scope>
    <source>
        <strain evidence="12 16">1283</strain>
    </source>
</reference>
<evidence type="ECO:0000256" key="1">
    <source>
        <dbReference type="ARBA" id="ARBA00004496"/>
    </source>
</evidence>
<dbReference type="Proteomes" id="UP000247823">
    <property type="component" value="Unassembled WGS sequence"/>
</dbReference>
<reference evidence="14" key="1">
    <citation type="submission" date="2016-04" db="EMBL/GenBank/DDBJ databases">
        <authorList>
            <person name="Osei Sekyere J."/>
            <person name="Sivertsen A."/>
            <person name="Pedersen A.T."/>
            <person name="Sundsfjord A."/>
        </authorList>
    </citation>
    <scope>NUCLEOTIDE SEQUENCE [LARGE SCALE GENOMIC DNA]</scope>
    <source>
        <strain evidence="14">945174350</strain>
    </source>
</reference>
<dbReference type="PROSITE" id="PS51096">
    <property type="entry name" value="PTS_EIIA_TYPE_4"/>
    <property type="match status" value="1"/>
</dbReference>
<dbReference type="Proteomes" id="UP000030378">
    <property type="component" value="Unassembled WGS sequence"/>
</dbReference>
<dbReference type="InterPro" id="IPR033887">
    <property type="entry name" value="PTS_IIA_man"/>
</dbReference>
<evidence type="ECO:0000313" key="13">
    <source>
        <dbReference type="Proteomes" id="UP000030378"/>
    </source>
</evidence>
<reference evidence="11" key="4">
    <citation type="submission" date="2017-12" db="EMBL/GenBank/DDBJ databases">
        <title>FDA dAtabase for Regulatory Grade micrObial Sequences (FDA-ARGOS): Supporting development and validation of Infectious Disease Dx tests.</title>
        <authorList>
            <person name="Campos J."/>
            <person name="Goldberg B."/>
            <person name="Tallon L.J."/>
            <person name="Sadzewicz L."/>
            <person name="Sengamalay N."/>
            <person name="Ott S."/>
            <person name="Godinez A."/>
            <person name="Nagaraj S."/>
            <person name="Vavikolanu K."/>
            <person name="Vyas G."/>
            <person name="Nadendla S."/>
            <person name="Aluvathingal J."/>
            <person name="Geyer C."/>
            <person name="Nandy P."/>
            <person name="Hobson J."/>
            <person name="Sichtig H."/>
        </authorList>
    </citation>
    <scope>NUCLEOTIDE SEQUENCE</scope>
    <source>
        <strain evidence="11">FDAARGOS_79</strain>
    </source>
</reference>
<reference evidence="13" key="3">
    <citation type="submission" date="2017-12" db="EMBL/GenBank/DDBJ databases">
        <title>FDA dAtabase for Regulatory Grade micrObial Sequences (FDA-ARGOS): Supporting development and validation of Infectious Disease Dx tests.</title>
        <authorList>
            <person name="Campos J."/>
            <person name="Goldberg B."/>
            <person name="Tallon L."/>
            <person name="Sadzewicz L."/>
            <person name="Sengamalay N."/>
            <person name="Ott S."/>
            <person name="Godinez A."/>
            <person name="Nagaraj S."/>
            <person name="Vavikolanu K."/>
            <person name="Vyas G."/>
            <person name="Nadendla S."/>
            <person name="Aluvathingal J."/>
            <person name="Geyer C."/>
            <person name="Nandy P."/>
            <person name="Hobson J."/>
            <person name="Sichtig H."/>
        </authorList>
    </citation>
    <scope>NUCLEOTIDE SEQUENCE [LARGE SCALE GENOMIC DNA]</scope>
    <source>
        <strain evidence="13">FDAARGOS_79</strain>
    </source>
</reference>